<keyword evidence="3" id="KW-0804">Transcription</keyword>
<accession>A0A0K0Y169</accession>
<evidence type="ECO:0000256" key="2">
    <source>
        <dbReference type="ARBA" id="ARBA00023125"/>
    </source>
</evidence>
<sequence length="205" mass="23212">MTDEKPTVKRGRKFDQVLEGARDIFMSDGFEGASVDDIAKAAGVSKATLYSYFPDKRLLFMEVAKVECVRQADSAIETIDMSEPVGKVLTHVAWQMVCFFTSDFGQRVFRLCVAESDRFPELGREFYQSGPALVREKLVDFLKVAISRDELEIDDLTLAADQFSELCKADLFPRLIFSMDLDFDDTQKERIVKGAVKTFLARYAV</sequence>
<reference evidence="4 5" key="1">
    <citation type="journal article" date="2015" name="Genome Announc.">
        <title>Closed Genome Sequence of Octadecabacter temperatus SB1, the First Mesophilic Species of the Genus Octadecabacter.</title>
        <authorList>
            <person name="Voget S."/>
            <person name="Billerbeck S."/>
            <person name="Simon M."/>
            <person name="Daniel R."/>
        </authorList>
    </citation>
    <scope>NUCLEOTIDE SEQUENCE [LARGE SCALE GENOMIC DNA]</scope>
    <source>
        <strain evidence="4 5">SB1</strain>
    </source>
</reference>
<dbReference type="InterPro" id="IPR001647">
    <property type="entry name" value="HTH_TetR"/>
</dbReference>
<dbReference type="PROSITE" id="PS01081">
    <property type="entry name" value="HTH_TETR_1"/>
    <property type="match status" value="1"/>
</dbReference>
<dbReference type="FunFam" id="1.10.10.60:FF:000141">
    <property type="entry name" value="TetR family transcriptional regulator"/>
    <property type="match status" value="1"/>
</dbReference>
<dbReference type="InterPro" id="IPR036271">
    <property type="entry name" value="Tet_transcr_reg_TetR-rel_C_sf"/>
</dbReference>
<dbReference type="EMBL" id="CP012160">
    <property type="protein sequence ID" value="AKS44675.1"/>
    <property type="molecule type" value="Genomic_DNA"/>
</dbReference>
<dbReference type="GO" id="GO:0003700">
    <property type="term" value="F:DNA-binding transcription factor activity"/>
    <property type="evidence" value="ECO:0007669"/>
    <property type="project" value="TreeGrafter"/>
</dbReference>
<keyword evidence="1" id="KW-0805">Transcription regulation</keyword>
<dbReference type="AlphaFoldDB" id="A0A0K0Y169"/>
<gene>
    <name evidence="4" type="primary">acnR</name>
    <name evidence="4" type="ORF">OSB_01060</name>
</gene>
<dbReference type="RefSeq" id="WP_049833137.1">
    <property type="nucleotide sequence ID" value="NZ_CP012160.1"/>
</dbReference>
<dbReference type="InterPro" id="IPR023772">
    <property type="entry name" value="DNA-bd_HTH_TetR-type_CS"/>
</dbReference>
<dbReference type="KEGG" id="otm:OSB_01060"/>
<dbReference type="GO" id="GO:0000976">
    <property type="term" value="F:transcription cis-regulatory region binding"/>
    <property type="evidence" value="ECO:0007669"/>
    <property type="project" value="TreeGrafter"/>
</dbReference>
<organism evidence="4 5">
    <name type="scientific">Octadecabacter temperatus</name>
    <dbReference type="NCBI Taxonomy" id="1458307"/>
    <lineage>
        <taxon>Bacteria</taxon>
        <taxon>Pseudomonadati</taxon>
        <taxon>Pseudomonadota</taxon>
        <taxon>Alphaproteobacteria</taxon>
        <taxon>Rhodobacterales</taxon>
        <taxon>Roseobacteraceae</taxon>
        <taxon>Octadecabacter</taxon>
    </lineage>
</organism>
<dbReference type="Pfam" id="PF14246">
    <property type="entry name" value="TetR_C_7"/>
    <property type="match status" value="1"/>
</dbReference>
<dbReference type="InterPro" id="IPR039536">
    <property type="entry name" value="TetR_C_Proteobacteria"/>
</dbReference>
<dbReference type="InterPro" id="IPR009057">
    <property type="entry name" value="Homeodomain-like_sf"/>
</dbReference>
<dbReference type="PANTHER" id="PTHR30055">
    <property type="entry name" value="HTH-TYPE TRANSCRIPTIONAL REGULATOR RUTR"/>
    <property type="match status" value="1"/>
</dbReference>
<evidence type="ECO:0000256" key="3">
    <source>
        <dbReference type="ARBA" id="ARBA00023163"/>
    </source>
</evidence>
<evidence type="ECO:0000313" key="4">
    <source>
        <dbReference type="EMBL" id="AKS44675.1"/>
    </source>
</evidence>
<dbReference type="PRINTS" id="PR00455">
    <property type="entry name" value="HTHTETR"/>
</dbReference>
<dbReference type="PANTHER" id="PTHR30055:SF146">
    <property type="entry name" value="HTH-TYPE TRANSCRIPTIONAL DUAL REGULATOR CECR"/>
    <property type="match status" value="1"/>
</dbReference>
<dbReference type="SUPFAM" id="SSF46689">
    <property type="entry name" value="Homeodomain-like"/>
    <property type="match status" value="1"/>
</dbReference>
<dbReference type="STRING" id="1458307.OSB_01060"/>
<evidence type="ECO:0000256" key="1">
    <source>
        <dbReference type="ARBA" id="ARBA00023015"/>
    </source>
</evidence>
<keyword evidence="5" id="KW-1185">Reference proteome</keyword>
<dbReference type="Proteomes" id="UP000067444">
    <property type="component" value="Chromosome"/>
</dbReference>
<dbReference type="OrthoDB" id="9816431at2"/>
<evidence type="ECO:0000313" key="5">
    <source>
        <dbReference type="Proteomes" id="UP000067444"/>
    </source>
</evidence>
<name>A0A0K0Y169_9RHOB</name>
<dbReference type="PATRIC" id="fig|1458307.3.peg.107"/>
<dbReference type="Gene3D" id="1.10.357.10">
    <property type="entry name" value="Tetracycline Repressor, domain 2"/>
    <property type="match status" value="1"/>
</dbReference>
<keyword evidence="2" id="KW-0238">DNA-binding</keyword>
<dbReference type="SUPFAM" id="SSF48498">
    <property type="entry name" value="Tetracyclin repressor-like, C-terminal domain"/>
    <property type="match status" value="1"/>
</dbReference>
<proteinExistence type="predicted"/>
<dbReference type="Pfam" id="PF00440">
    <property type="entry name" value="TetR_N"/>
    <property type="match status" value="1"/>
</dbReference>
<protein>
    <submittedName>
        <fullName evidence="4">HTH-type transcriptional repressor AcnR</fullName>
    </submittedName>
</protein>
<dbReference type="InterPro" id="IPR050109">
    <property type="entry name" value="HTH-type_TetR-like_transc_reg"/>
</dbReference>
<dbReference type="Gene3D" id="1.10.10.60">
    <property type="entry name" value="Homeodomain-like"/>
    <property type="match status" value="1"/>
</dbReference>
<dbReference type="PROSITE" id="PS50977">
    <property type="entry name" value="HTH_TETR_2"/>
    <property type="match status" value="1"/>
</dbReference>